<dbReference type="AlphaFoldDB" id="A0A8H4QWM4"/>
<proteinExistence type="predicted"/>
<accession>A0A8H4QWM4</accession>
<organism evidence="4 5">
    <name type="scientific">Agrocybe pediades</name>
    <dbReference type="NCBI Taxonomy" id="84607"/>
    <lineage>
        <taxon>Eukaryota</taxon>
        <taxon>Fungi</taxon>
        <taxon>Dikarya</taxon>
        <taxon>Basidiomycota</taxon>
        <taxon>Agaricomycotina</taxon>
        <taxon>Agaricomycetes</taxon>
        <taxon>Agaricomycetidae</taxon>
        <taxon>Agaricales</taxon>
        <taxon>Agaricineae</taxon>
        <taxon>Strophariaceae</taxon>
        <taxon>Agrocybe</taxon>
    </lineage>
</organism>
<dbReference type="InterPro" id="IPR040521">
    <property type="entry name" value="KDZ"/>
</dbReference>
<keyword evidence="1" id="KW-0175">Coiled coil</keyword>
<name>A0A8H4QWM4_9AGAR</name>
<dbReference type="Proteomes" id="UP000521872">
    <property type="component" value="Unassembled WGS sequence"/>
</dbReference>
<dbReference type="InterPro" id="IPR041457">
    <property type="entry name" value="CxC2_KDZ-assoc"/>
</dbReference>
<dbReference type="PANTHER" id="PTHR33104:SF2">
    <property type="entry name" value="CXC3 LIKE CYSTEINE CLUSTER DOMAIN-CONTAINING PROTEIN"/>
    <property type="match status" value="1"/>
</dbReference>
<feature type="compositionally biased region" description="Basic and acidic residues" evidence="2">
    <location>
        <begin position="265"/>
        <end position="274"/>
    </location>
</feature>
<feature type="coiled-coil region" evidence="1">
    <location>
        <begin position="834"/>
        <end position="861"/>
    </location>
</feature>
<dbReference type="PANTHER" id="PTHR33104">
    <property type="entry name" value="SI:DKEY-29D5.2"/>
    <property type="match status" value="1"/>
</dbReference>
<comment type="caution">
    <text evidence="4">The sequence shown here is derived from an EMBL/GenBank/DDBJ whole genome shotgun (WGS) entry which is preliminary data.</text>
</comment>
<evidence type="ECO:0000259" key="3">
    <source>
        <dbReference type="Pfam" id="PF18803"/>
    </source>
</evidence>
<evidence type="ECO:0000256" key="1">
    <source>
        <dbReference type="SAM" id="Coils"/>
    </source>
</evidence>
<gene>
    <name evidence="4" type="ORF">D9613_012877</name>
</gene>
<evidence type="ECO:0000313" key="4">
    <source>
        <dbReference type="EMBL" id="KAF4618040.1"/>
    </source>
</evidence>
<feature type="domain" description="CxC2-like cysteine cluster KDZ transposase-associated" evidence="3">
    <location>
        <begin position="349"/>
        <end position="425"/>
    </location>
</feature>
<evidence type="ECO:0000256" key="2">
    <source>
        <dbReference type="SAM" id="MobiDB-lite"/>
    </source>
</evidence>
<feature type="compositionally biased region" description="Basic and acidic residues" evidence="2">
    <location>
        <begin position="51"/>
        <end position="64"/>
    </location>
</feature>
<dbReference type="Pfam" id="PF18803">
    <property type="entry name" value="CxC2"/>
    <property type="match status" value="1"/>
</dbReference>
<feature type="region of interest" description="Disordered" evidence="2">
    <location>
        <begin position="43"/>
        <end position="66"/>
    </location>
</feature>
<protein>
    <recommendedName>
        <fullName evidence="3">CxC2-like cysteine cluster KDZ transposase-associated domain-containing protein</fullName>
    </recommendedName>
</protein>
<evidence type="ECO:0000313" key="5">
    <source>
        <dbReference type="Proteomes" id="UP000521872"/>
    </source>
</evidence>
<reference evidence="4 5" key="1">
    <citation type="submission" date="2019-12" db="EMBL/GenBank/DDBJ databases">
        <authorList>
            <person name="Floudas D."/>
            <person name="Bentzer J."/>
            <person name="Ahren D."/>
            <person name="Johansson T."/>
            <person name="Persson P."/>
            <person name="Tunlid A."/>
        </authorList>
    </citation>
    <scope>NUCLEOTIDE SEQUENCE [LARGE SCALE GENOMIC DNA]</scope>
    <source>
        <strain evidence="4 5">CBS 102.39</strain>
    </source>
</reference>
<dbReference type="EMBL" id="JAACJL010000020">
    <property type="protein sequence ID" value="KAF4618040.1"/>
    <property type="molecule type" value="Genomic_DNA"/>
</dbReference>
<sequence>MEVKKRTRKPKTMKMDSLEAQLFVGRRYEKKKTKDGREVWKTINENLLGQDKGESSSKKARLDTDTDTVDNTEFTHIEEWDGNNDDWVDLEDTAPPVQPRKVSATLRIISAVHLKSRQTQHYYVKQFQERVDDLLFGSLSREAMLKEQLICSTCSEGAHAAWRCVDCAMGVVKCRTCMRHSHRENPFHRIQRWCGSHYRPAELWEVGAYILVVHHTDGQMCSTLEMQKQYLESREKVKDDVEQERLRAVRAAPTAGQGRPEPLSAEERANEGEVHGEFGDYLRSKTGLSNDEEDGKINNDFVEEENAPIESAEDAPTGIPEYLGPTGATGDDGGNTRLPRQDIFRNGYVRVVHTNGVHNLAMVYCICHGEKSLAIDLLASRLVPASFEQVKTLFTAQVLDHACLCNLELKSSTYQYYSLLKRTTSPMAPSEVVNLYNVFRRMLRLWRWMKKLKWAGYGNWVMDVADIGEGGLANYCVACPIEGVNLEKDWRDDPHRWAYRRTFVADGNFKADHVKPPKPSADIWLSEGSGMDPVRSSYWSFLKTAFEKLTKAPCENTFRAIKNSLLASKACDITGKAAIACARHGCYAPAAAVDLYQGEQQKNVDFALLQAIKTTKVTQGQDILLIYDIACQYSIHLQSRIGDKLPDGMNIDYAIGLFHVHAHKDLCFFRYATSFIPGAAIVIGEIMEPLWSELNKISPAARTATTAHRSEVISDHACDSNHKKCLGMTAALCKRIKEAEIKSHECQEAYKMLTTSLDGTLVQKWLEEVLAAEARRSTDISAMDIYVPRLTSGPTALSGEMADPTKPKGPIEVYMEFATVVEQRQKLLYKKQPAETQRIKIDQLQEELQRMIQELLRLQKNAGVTEVQGPLEPSGPGNEINEWEAVADESGEELPDSAGGDVGPSNGEAGGHGFFADTWTAVLPSNGNADPSLCEIELQVREEQAHKLLNHLRDIIAEKSFQFPGVGRVGTKQMKLRSRNYVRELNQKIGLYAAMYTRCRRKMIKLNADPDKTNNVFRELTKEDVKASTAILKPNIPGSTKLKLSWIWHSVRKHLMMGLTADGTQEKSGVDAATRMEFHPLSHGAAPPPPPLHSPSSSPARGTRLESALVASSCARSPCH</sequence>
<dbReference type="Pfam" id="PF18758">
    <property type="entry name" value="KDZ"/>
    <property type="match status" value="1"/>
</dbReference>
<feature type="region of interest" description="Disordered" evidence="2">
    <location>
        <begin position="250"/>
        <end position="274"/>
    </location>
</feature>
<keyword evidence="5" id="KW-1185">Reference proteome</keyword>
<feature type="region of interest" description="Disordered" evidence="2">
    <location>
        <begin position="1080"/>
        <end position="1120"/>
    </location>
</feature>